<accession>A0ABU3WLT5</accession>
<keyword evidence="4" id="KW-1185">Reference proteome</keyword>
<evidence type="ECO:0000256" key="2">
    <source>
        <dbReference type="SAM" id="Phobius"/>
    </source>
</evidence>
<reference evidence="3 4" key="1">
    <citation type="submission" date="2019-10" db="EMBL/GenBank/DDBJ databases">
        <title>Draft Genome Assembly of Rhodococcus zopfii DSM44189.</title>
        <authorList>
            <person name="Sutton J.M."/>
            <person name="Akob D.M."/>
            <person name="Bushman T.J."/>
        </authorList>
    </citation>
    <scope>NUCLEOTIDE SEQUENCE [LARGE SCALE GENOMIC DNA]</scope>
    <source>
        <strain evidence="3 4">DSM 44189</strain>
    </source>
</reference>
<protein>
    <submittedName>
        <fullName evidence="3">Uncharacterized protein</fullName>
    </submittedName>
</protein>
<dbReference type="Proteomes" id="UP001275440">
    <property type="component" value="Unassembled WGS sequence"/>
</dbReference>
<comment type="caution">
    <text evidence="3">The sequence shown here is derived from an EMBL/GenBank/DDBJ whole genome shotgun (WGS) entry which is preliminary data.</text>
</comment>
<feature type="compositionally biased region" description="Gly residues" evidence="1">
    <location>
        <begin position="123"/>
        <end position="132"/>
    </location>
</feature>
<evidence type="ECO:0000313" key="3">
    <source>
        <dbReference type="EMBL" id="MDV2474954.1"/>
    </source>
</evidence>
<evidence type="ECO:0000256" key="1">
    <source>
        <dbReference type="SAM" id="MobiDB-lite"/>
    </source>
</evidence>
<feature type="region of interest" description="Disordered" evidence="1">
    <location>
        <begin position="66"/>
        <end position="141"/>
    </location>
</feature>
<keyword evidence="2" id="KW-0812">Transmembrane</keyword>
<sequence>MATRPRLRVPGRLFGGRFRTTTVAMCVAWLGLWVLYLYLNQDTDQAPAQPGAVVISETPYVPYVPPVEPLPSQTTAPVTTTTPTTTGSPTSVPTTTAPSVTTTAPTTTETPLFRLPTIPGIPGLEGGTGGDGTEPSGAPGQ</sequence>
<feature type="compositionally biased region" description="Low complexity" evidence="1">
    <location>
        <begin position="70"/>
        <end position="122"/>
    </location>
</feature>
<feature type="transmembrane region" description="Helical" evidence="2">
    <location>
        <begin position="21"/>
        <end position="39"/>
    </location>
</feature>
<gene>
    <name evidence="3" type="ORF">F8M49_05065</name>
</gene>
<name>A0ABU3WLT5_9NOCA</name>
<keyword evidence="2" id="KW-1133">Transmembrane helix</keyword>
<organism evidence="3 4">
    <name type="scientific">Rhodococcus zopfii</name>
    <dbReference type="NCBI Taxonomy" id="43772"/>
    <lineage>
        <taxon>Bacteria</taxon>
        <taxon>Bacillati</taxon>
        <taxon>Actinomycetota</taxon>
        <taxon>Actinomycetes</taxon>
        <taxon>Mycobacteriales</taxon>
        <taxon>Nocardiaceae</taxon>
        <taxon>Rhodococcus</taxon>
    </lineage>
</organism>
<proteinExistence type="predicted"/>
<dbReference type="EMBL" id="WBMO01000001">
    <property type="protein sequence ID" value="MDV2474954.1"/>
    <property type="molecule type" value="Genomic_DNA"/>
</dbReference>
<keyword evidence="2" id="KW-0472">Membrane</keyword>
<evidence type="ECO:0000313" key="4">
    <source>
        <dbReference type="Proteomes" id="UP001275440"/>
    </source>
</evidence>